<sequence>MCKKGAKRSISGKAMFPYRERDFTKWADLVAQSSPFLGFRRGKQTDFTAAERTAAAGRSRVERGEKREILARTASPFV</sequence>
<gene>
    <name evidence="1" type="ORF">B4135_0579</name>
</gene>
<dbReference type="Proteomes" id="UP000075683">
    <property type="component" value="Unassembled WGS sequence"/>
</dbReference>
<accession>A0A150M9K9</accession>
<dbReference type="AlphaFoldDB" id="A0A150M9K9"/>
<name>A0A150M9K9_9BACI</name>
<reference evidence="1 2" key="1">
    <citation type="submission" date="2016-01" db="EMBL/GenBank/DDBJ databases">
        <title>Draft Genome Sequences of Seven Thermophilic Sporeformers Isolated from Foods.</title>
        <authorList>
            <person name="Berendsen E.M."/>
            <person name="Wells-Bennik M.H."/>
            <person name="Krawcyk A.O."/>
            <person name="De Jong A."/>
            <person name="Holsappel S."/>
            <person name="Eijlander R.T."/>
            <person name="Kuipers O.P."/>
        </authorList>
    </citation>
    <scope>NUCLEOTIDE SEQUENCE [LARGE SCALE GENOMIC DNA]</scope>
    <source>
        <strain evidence="1 2">B4135</strain>
    </source>
</reference>
<dbReference type="EMBL" id="LQYT01000021">
    <property type="protein sequence ID" value="KYD21244.1"/>
    <property type="molecule type" value="Genomic_DNA"/>
</dbReference>
<evidence type="ECO:0000313" key="2">
    <source>
        <dbReference type="Proteomes" id="UP000075683"/>
    </source>
</evidence>
<evidence type="ECO:0000313" key="1">
    <source>
        <dbReference type="EMBL" id="KYD21244.1"/>
    </source>
</evidence>
<proteinExistence type="predicted"/>
<organism evidence="1 2">
    <name type="scientific">Caldibacillus debilis</name>
    <dbReference type="NCBI Taxonomy" id="301148"/>
    <lineage>
        <taxon>Bacteria</taxon>
        <taxon>Bacillati</taxon>
        <taxon>Bacillota</taxon>
        <taxon>Bacilli</taxon>
        <taxon>Bacillales</taxon>
        <taxon>Bacillaceae</taxon>
        <taxon>Caldibacillus</taxon>
    </lineage>
</organism>
<dbReference type="STRING" id="301148.B4135_0579"/>
<protein>
    <submittedName>
        <fullName evidence="1">Uncharacterized protein</fullName>
    </submittedName>
</protein>
<comment type="caution">
    <text evidence="1">The sequence shown here is derived from an EMBL/GenBank/DDBJ whole genome shotgun (WGS) entry which is preliminary data.</text>
</comment>